<proteinExistence type="inferred from homology"/>
<dbReference type="SMART" id="SM01402">
    <property type="entry name" value="Ribosomal_S27"/>
    <property type="match status" value="1"/>
</dbReference>
<dbReference type="GO" id="GO:0009944">
    <property type="term" value="P:polarity specification of adaxial/abaxial axis"/>
    <property type="evidence" value="ECO:0007669"/>
    <property type="project" value="TreeGrafter"/>
</dbReference>
<keyword evidence="19" id="KW-1185">Reference proteome</keyword>
<comment type="subunit">
    <text evidence="15">Part of the 40S ribosomal subunit.</text>
</comment>
<evidence type="ECO:0000256" key="1">
    <source>
        <dbReference type="ARBA" id="ARBA00002225"/>
    </source>
</evidence>
<evidence type="ECO:0000256" key="6">
    <source>
        <dbReference type="ARBA" id="ARBA00010325"/>
    </source>
</evidence>
<dbReference type="CDD" id="cd01803">
    <property type="entry name" value="Ubl_ubiquitin"/>
    <property type="match status" value="1"/>
</dbReference>
<comment type="similarity">
    <text evidence="5">In the C-terminal section; belongs to the eukaryotic ribosomal protein eS31 family.</text>
</comment>
<evidence type="ECO:0000256" key="2">
    <source>
        <dbReference type="ARBA" id="ARBA00004123"/>
    </source>
</evidence>
<evidence type="ECO:0000256" key="3">
    <source>
        <dbReference type="ARBA" id="ARBA00004496"/>
    </source>
</evidence>
<evidence type="ECO:0000256" key="16">
    <source>
        <dbReference type="SAM" id="MobiDB-lite"/>
    </source>
</evidence>
<dbReference type="GO" id="GO:0003735">
    <property type="term" value="F:structural constituent of ribosome"/>
    <property type="evidence" value="ECO:0007669"/>
    <property type="project" value="InterPro"/>
</dbReference>
<evidence type="ECO:0000256" key="11">
    <source>
        <dbReference type="ARBA" id="ARBA00022833"/>
    </source>
</evidence>
<dbReference type="InterPro" id="IPR056775">
    <property type="entry name" value="YABBY_C"/>
</dbReference>
<dbReference type="Pfam" id="PF00240">
    <property type="entry name" value="ubiquitin"/>
    <property type="match status" value="1"/>
</dbReference>
<dbReference type="SUPFAM" id="SSF54236">
    <property type="entry name" value="Ubiquitin-like"/>
    <property type="match status" value="1"/>
</dbReference>
<comment type="subcellular location">
    <subcellularLocation>
        <location evidence="3">Cytoplasm</location>
    </subcellularLocation>
    <subcellularLocation>
        <location evidence="2">Nucleus</location>
    </subcellularLocation>
</comment>
<evidence type="ECO:0000256" key="10">
    <source>
        <dbReference type="ARBA" id="ARBA00022771"/>
    </source>
</evidence>
<dbReference type="FunFam" id="1.10.30.10:FF:000076">
    <property type="entry name" value="Axial regulator YABBY 4"/>
    <property type="match status" value="1"/>
</dbReference>
<dbReference type="InterPro" id="IPR002906">
    <property type="entry name" value="Ribosomal_eS31"/>
</dbReference>
<feature type="compositionally biased region" description="Acidic residues" evidence="16">
    <location>
        <begin position="367"/>
        <end position="376"/>
    </location>
</feature>
<reference evidence="18 19" key="1">
    <citation type="journal article" date="2023" name="Life. Sci Alliance">
        <title>Evolutionary insights into 3D genome organization and epigenetic landscape of Vigna mungo.</title>
        <authorList>
            <person name="Junaid A."/>
            <person name="Singh B."/>
            <person name="Bhatia S."/>
        </authorList>
    </citation>
    <scope>NUCLEOTIDE SEQUENCE [LARGE SCALE GENOMIC DNA]</scope>
    <source>
        <strain evidence="18">Urdbean</strain>
    </source>
</reference>
<dbReference type="AlphaFoldDB" id="A0AAQ3NNT3"/>
<dbReference type="InterPro" id="IPR029071">
    <property type="entry name" value="Ubiquitin-like_domsf"/>
</dbReference>
<dbReference type="PANTHER" id="PTHR31675:SF8">
    <property type="entry name" value="AXIAL REGULATOR YABBY 4"/>
    <property type="match status" value="1"/>
</dbReference>
<accession>A0AAQ3NNT3</accession>
<dbReference type="SUPFAM" id="SSF47095">
    <property type="entry name" value="HMG-box"/>
    <property type="match status" value="1"/>
</dbReference>
<dbReference type="GO" id="GO:0045165">
    <property type="term" value="P:cell fate commitment"/>
    <property type="evidence" value="ECO:0007669"/>
    <property type="project" value="TreeGrafter"/>
</dbReference>
<dbReference type="Gene3D" id="3.10.20.90">
    <property type="entry name" value="Phosphatidylinositol 3-kinase Catalytic Subunit, Chain A, domain 1"/>
    <property type="match status" value="1"/>
</dbReference>
<dbReference type="Gene3D" id="1.10.30.10">
    <property type="entry name" value="High mobility group box domain"/>
    <property type="match status" value="1"/>
</dbReference>
<dbReference type="InterPro" id="IPR011332">
    <property type="entry name" value="Ribosomal_zn-bd"/>
</dbReference>
<dbReference type="PROSITE" id="PS50053">
    <property type="entry name" value="UBIQUITIN_2"/>
    <property type="match status" value="1"/>
</dbReference>
<comment type="function">
    <text evidence="1">Component of the 40S subunit of the ribosome.</text>
</comment>
<dbReference type="SMART" id="SM00213">
    <property type="entry name" value="UBQ"/>
    <property type="match status" value="1"/>
</dbReference>
<organism evidence="18 19">
    <name type="scientific">Vigna mungo</name>
    <name type="common">Black gram</name>
    <name type="synonym">Phaseolus mungo</name>
    <dbReference type="NCBI Taxonomy" id="3915"/>
    <lineage>
        <taxon>Eukaryota</taxon>
        <taxon>Viridiplantae</taxon>
        <taxon>Streptophyta</taxon>
        <taxon>Embryophyta</taxon>
        <taxon>Tracheophyta</taxon>
        <taxon>Spermatophyta</taxon>
        <taxon>Magnoliopsida</taxon>
        <taxon>eudicotyledons</taxon>
        <taxon>Gunneridae</taxon>
        <taxon>Pentapetalae</taxon>
        <taxon>rosids</taxon>
        <taxon>fabids</taxon>
        <taxon>Fabales</taxon>
        <taxon>Fabaceae</taxon>
        <taxon>Papilionoideae</taxon>
        <taxon>50 kb inversion clade</taxon>
        <taxon>NPAAA clade</taxon>
        <taxon>indigoferoid/millettioid clade</taxon>
        <taxon>Phaseoleae</taxon>
        <taxon>Vigna</taxon>
    </lineage>
</organism>
<sequence length="396" mass="44510">MQIFVKTLTGKTITLEVESSDTIDNVKAKIQDKEGIPPDQQRLIFAGKQLEDGRTLADYNIQKESTLHLVLRLRGGAKKRKKKTYTKPKKIKHKHKKVKLSVLQFYKVDDSGKVQRLRKECPNAECGAGTFMANHFDRHYCGNSPRTFSRAAHPGSFVQAVLPGKTNPKMTHYLLYVSLWKLPLPSTTEVFSALSFSSRTERGLGEVSVPCSSLSMVVTVRCGHCTSLLSVNMMKASFVPFHLLASLSHLEPKESSPEQDANKTLNSHSASLMTYSDCEEEDLIPMSNIVNKPPEKRQRTPSAYNCFIKEEIKRLKAENPDMAHKEAFSTAAKNWANFPPTQCKGDDQESCSQTDQLVDLDSQVDPPDAEVNEEDGQGFRGRKIQRNSIFERTPFE</sequence>
<dbReference type="InterPro" id="IPR056776">
    <property type="entry name" value="YABBY_N"/>
</dbReference>
<dbReference type="CDD" id="cd00084">
    <property type="entry name" value="HMG-box_SF"/>
    <property type="match status" value="1"/>
</dbReference>
<keyword evidence="10" id="KW-0863">Zinc-finger</keyword>
<dbReference type="EMBL" id="CP144696">
    <property type="protein sequence ID" value="WVZ13205.1"/>
    <property type="molecule type" value="Genomic_DNA"/>
</dbReference>
<dbReference type="FunFam" id="3.10.20.90:FF:000008">
    <property type="entry name" value="Ubiquitin-40S ribosomal protein S27a"/>
    <property type="match status" value="1"/>
</dbReference>
<evidence type="ECO:0000256" key="8">
    <source>
        <dbReference type="ARBA" id="ARBA00022499"/>
    </source>
</evidence>
<keyword evidence="8" id="KW-1017">Isopeptide bond</keyword>
<feature type="region of interest" description="Disordered" evidence="16">
    <location>
        <begin position="339"/>
        <end position="396"/>
    </location>
</feature>
<dbReference type="InterPro" id="IPR000626">
    <property type="entry name" value="Ubiquitin-like_dom"/>
</dbReference>
<dbReference type="Gene3D" id="6.20.50.150">
    <property type="match status" value="1"/>
</dbReference>
<dbReference type="InterPro" id="IPR019956">
    <property type="entry name" value="Ubiquitin_dom"/>
</dbReference>
<dbReference type="GO" id="GO:0008270">
    <property type="term" value="F:zinc ion binding"/>
    <property type="evidence" value="ECO:0007669"/>
    <property type="project" value="UniProtKB-KW"/>
</dbReference>
<evidence type="ECO:0000256" key="9">
    <source>
        <dbReference type="ARBA" id="ARBA00022723"/>
    </source>
</evidence>
<dbReference type="InterPro" id="IPR019954">
    <property type="entry name" value="Ubiquitin_CS"/>
</dbReference>
<dbReference type="InterPro" id="IPR036910">
    <property type="entry name" value="HMG_box_dom_sf"/>
</dbReference>
<evidence type="ECO:0000256" key="7">
    <source>
        <dbReference type="ARBA" id="ARBA00022490"/>
    </source>
</evidence>
<dbReference type="GO" id="GO:0006412">
    <property type="term" value="P:translation"/>
    <property type="evidence" value="ECO:0007669"/>
    <property type="project" value="InterPro"/>
</dbReference>
<feature type="domain" description="Ubiquitin-like" evidence="17">
    <location>
        <begin position="1"/>
        <end position="76"/>
    </location>
</feature>
<dbReference type="GO" id="GO:0005737">
    <property type="term" value="C:cytoplasm"/>
    <property type="evidence" value="ECO:0007669"/>
    <property type="project" value="UniProtKB-SubCell"/>
</dbReference>
<dbReference type="SUPFAM" id="SSF57829">
    <property type="entry name" value="Zn-binding ribosomal proteins"/>
    <property type="match status" value="1"/>
</dbReference>
<evidence type="ECO:0000256" key="5">
    <source>
        <dbReference type="ARBA" id="ARBA00009891"/>
    </source>
</evidence>
<keyword evidence="7" id="KW-0963">Cytoplasm</keyword>
<protein>
    <recommendedName>
        <fullName evidence="17">Ubiquitin-like domain-containing protein</fullName>
    </recommendedName>
</protein>
<evidence type="ECO:0000256" key="12">
    <source>
        <dbReference type="ARBA" id="ARBA00022980"/>
    </source>
</evidence>
<dbReference type="GO" id="GO:0005634">
    <property type="term" value="C:nucleus"/>
    <property type="evidence" value="ECO:0007669"/>
    <property type="project" value="UniProtKB-SubCell"/>
</dbReference>
<keyword evidence="11" id="KW-0862">Zinc</keyword>
<comment type="similarity">
    <text evidence="4">In the N-terminal section; belongs to the ubiquitin family.</text>
</comment>
<dbReference type="GO" id="GO:0005840">
    <property type="term" value="C:ribosome"/>
    <property type="evidence" value="ECO:0007669"/>
    <property type="project" value="UniProtKB-KW"/>
</dbReference>
<dbReference type="Proteomes" id="UP001374535">
    <property type="component" value="Chromosome 5"/>
</dbReference>
<dbReference type="GO" id="GO:0048481">
    <property type="term" value="P:plant ovule development"/>
    <property type="evidence" value="ECO:0007669"/>
    <property type="project" value="TreeGrafter"/>
</dbReference>
<evidence type="ECO:0000259" key="17">
    <source>
        <dbReference type="PROSITE" id="PS50053"/>
    </source>
</evidence>
<dbReference type="Pfam" id="PF24868">
    <property type="entry name" value="YABBY_N"/>
    <property type="match status" value="1"/>
</dbReference>
<gene>
    <name evidence="18" type="ORF">V8G54_017735</name>
</gene>
<keyword evidence="13" id="KW-0539">Nucleus</keyword>
<name>A0AAQ3NNT3_VIGMU</name>
<dbReference type="GO" id="GO:1990904">
    <property type="term" value="C:ribonucleoprotein complex"/>
    <property type="evidence" value="ECO:0007669"/>
    <property type="project" value="UniProtKB-KW"/>
</dbReference>
<dbReference type="PANTHER" id="PTHR31675">
    <property type="entry name" value="PROTEIN YABBY 6-RELATED"/>
    <property type="match status" value="1"/>
</dbReference>
<dbReference type="PROSITE" id="PS00299">
    <property type="entry name" value="UBIQUITIN_1"/>
    <property type="match status" value="1"/>
</dbReference>
<comment type="similarity">
    <text evidence="6">Belongs to the YABBY family.</text>
</comment>
<dbReference type="Pfam" id="PF04690">
    <property type="entry name" value="YABBY"/>
    <property type="match status" value="1"/>
</dbReference>
<evidence type="ECO:0000313" key="19">
    <source>
        <dbReference type="Proteomes" id="UP001374535"/>
    </source>
</evidence>
<evidence type="ECO:0000313" key="18">
    <source>
        <dbReference type="EMBL" id="WVZ13205.1"/>
    </source>
</evidence>
<dbReference type="InterPro" id="IPR006780">
    <property type="entry name" value="YABBY"/>
</dbReference>
<dbReference type="Pfam" id="PF01599">
    <property type="entry name" value="Ribosomal_S27"/>
    <property type="match status" value="1"/>
</dbReference>
<dbReference type="PRINTS" id="PR00348">
    <property type="entry name" value="UBIQUITIN"/>
</dbReference>
<dbReference type="InterPro" id="IPR038582">
    <property type="entry name" value="Ribosomal_eS31_euk-type_sf"/>
</dbReference>
<evidence type="ECO:0000256" key="4">
    <source>
        <dbReference type="ARBA" id="ARBA00008373"/>
    </source>
</evidence>
<keyword evidence="9" id="KW-0479">Metal-binding</keyword>
<evidence type="ECO:0000256" key="15">
    <source>
        <dbReference type="ARBA" id="ARBA00035123"/>
    </source>
</evidence>
<evidence type="ECO:0000256" key="13">
    <source>
        <dbReference type="ARBA" id="ARBA00023242"/>
    </source>
</evidence>
<evidence type="ECO:0000256" key="14">
    <source>
        <dbReference type="ARBA" id="ARBA00023274"/>
    </source>
</evidence>
<keyword evidence="14" id="KW-0687">Ribonucleoprotein</keyword>
<keyword evidence="12" id="KW-0689">Ribosomal protein</keyword>